<proteinExistence type="predicted"/>
<organism evidence="1 2">
    <name type="scientific">Dictyobacter vulcani</name>
    <dbReference type="NCBI Taxonomy" id="2607529"/>
    <lineage>
        <taxon>Bacteria</taxon>
        <taxon>Bacillati</taxon>
        <taxon>Chloroflexota</taxon>
        <taxon>Ktedonobacteria</taxon>
        <taxon>Ktedonobacterales</taxon>
        <taxon>Dictyobacteraceae</taxon>
        <taxon>Dictyobacter</taxon>
    </lineage>
</organism>
<gene>
    <name evidence="1" type="ORF">KDW_56100</name>
</gene>
<accession>A0A5J4KNY3</accession>
<dbReference type="AlphaFoldDB" id="A0A5J4KNY3"/>
<dbReference type="EMBL" id="BKZW01000004">
    <property type="protein sequence ID" value="GER91448.1"/>
    <property type="molecule type" value="Genomic_DNA"/>
</dbReference>
<dbReference type="Proteomes" id="UP000326912">
    <property type="component" value="Unassembled WGS sequence"/>
</dbReference>
<keyword evidence="2" id="KW-1185">Reference proteome</keyword>
<sequence>MRGINRLQTAINNLKRLTRHKHIPHVFAWSDNHQPQIVRLDRWQIFKTMDTEVDLALMQSPLISVTKIPSVPI</sequence>
<protein>
    <submittedName>
        <fullName evidence="1">Uncharacterized protein</fullName>
    </submittedName>
</protein>
<evidence type="ECO:0000313" key="1">
    <source>
        <dbReference type="EMBL" id="GER91448.1"/>
    </source>
</evidence>
<comment type="caution">
    <text evidence="1">The sequence shown here is derived from an EMBL/GenBank/DDBJ whole genome shotgun (WGS) entry which is preliminary data.</text>
</comment>
<evidence type="ECO:0000313" key="2">
    <source>
        <dbReference type="Proteomes" id="UP000326912"/>
    </source>
</evidence>
<reference evidence="1 2" key="1">
    <citation type="submission" date="2019-10" db="EMBL/GenBank/DDBJ databases">
        <title>Dictyobacter vulcani sp. nov., within the class Ktedonobacteria, isolated from soil of volcanic Mt. Zao.</title>
        <authorList>
            <person name="Zheng Y."/>
            <person name="Wang C.M."/>
            <person name="Sakai Y."/>
            <person name="Abe K."/>
            <person name="Yokota A."/>
            <person name="Yabe S."/>
        </authorList>
    </citation>
    <scope>NUCLEOTIDE SEQUENCE [LARGE SCALE GENOMIC DNA]</scope>
    <source>
        <strain evidence="1 2">W12</strain>
    </source>
</reference>
<name>A0A5J4KNY3_9CHLR</name>